<dbReference type="PANTHER" id="PTHR48090:SF10">
    <property type="entry name" value="GLUCOSYL-3-PHOSPHOGLYCERATE SYNTHASE"/>
    <property type="match status" value="1"/>
</dbReference>
<dbReference type="GeneID" id="55820361"/>
<dbReference type="AlphaFoldDB" id="A0A7D5I3N5"/>
<dbReference type="InterPro" id="IPR050256">
    <property type="entry name" value="Glycosyltransferase_2"/>
</dbReference>
<dbReference type="SUPFAM" id="SSF53448">
    <property type="entry name" value="Nucleotide-diphospho-sugar transferases"/>
    <property type="match status" value="1"/>
</dbReference>
<dbReference type="InterPro" id="IPR029044">
    <property type="entry name" value="Nucleotide-diphossugar_trans"/>
</dbReference>
<comment type="similarity">
    <text evidence="1">Belongs to the glycosyltransferase 2 family.</text>
</comment>
<dbReference type="RefSeq" id="WP_176964144.1">
    <property type="nucleotide sequence ID" value="NZ_CP058215.1"/>
</dbReference>
<evidence type="ECO:0000256" key="3">
    <source>
        <dbReference type="ARBA" id="ARBA00022679"/>
    </source>
</evidence>
<evidence type="ECO:0000256" key="2">
    <source>
        <dbReference type="ARBA" id="ARBA00022676"/>
    </source>
</evidence>
<dbReference type="PANTHER" id="PTHR48090">
    <property type="entry name" value="UNDECAPRENYL-PHOSPHATE 4-DEOXY-4-FORMAMIDO-L-ARABINOSE TRANSFERASE-RELATED"/>
    <property type="match status" value="1"/>
</dbReference>
<evidence type="ECO:0000313" key="6">
    <source>
        <dbReference type="Proteomes" id="UP000509594"/>
    </source>
</evidence>
<dbReference type="InterPro" id="IPR054145">
    <property type="entry name" value="MGS_GT"/>
</dbReference>
<dbReference type="EMBL" id="CP058215">
    <property type="protein sequence ID" value="QLC49081.1"/>
    <property type="molecule type" value="Genomic_DNA"/>
</dbReference>
<dbReference type="Gene3D" id="3.90.550.10">
    <property type="entry name" value="Spore Coat Polysaccharide Biosynthesis Protein SpsA, Chain A"/>
    <property type="match status" value="1"/>
</dbReference>
<dbReference type="Pfam" id="PF21969">
    <property type="entry name" value="MGS_GT"/>
    <property type="match status" value="1"/>
</dbReference>
<proteinExistence type="inferred from homology"/>
<organism evidence="5 6">
    <name type="scientific">Methanolobus zinderi</name>
    <dbReference type="NCBI Taxonomy" id="536044"/>
    <lineage>
        <taxon>Archaea</taxon>
        <taxon>Methanobacteriati</taxon>
        <taxon>Methanobacteriota</taxon>
        <taxon>Stenosarchaea group</taxon>
        <taxon>Methanomicrobia</taxon>
        <taxon>Methanosarcinales</taxon>
        <taxon>Methanosarcinaceae</taxon>
        <taxon>Methanolobus</taxon>
    </lineage>
</organism>
<sequence>MELKKSIGDRLEDIEEVDVVVGILTKNVEPTILHVMNVVREGVLQYLSPYNTLIVVSDGFSTDRTAEIADMFDISPVKKIVVEQMGVPGKGDGIRTVMEIAHKLNSKAVAFVDGDLLSIKAEWIQEMVRPVLYGRTDLVVPFYVRDKFDGVITNNLAYPFTRAYYGSDIRQPIGGEFCISKKLMEILRDHPLFPSDFGIDIFITTVASAERLRIREAMLGLKLHESTTKYADPESSLIPMFRQVVKTMFDLAVYYEDKNSKPIITDGVEVSEYYGPIPLPVNVNKDKMLETVSKRYEEYSDIYTTLLPADVMHHLHGFLEGKEQLDAEQWSRIVWYIYEEYSKTYDISLIDALRVMWLARFVTFYNECKEMDFSEAEAKIRENAIIFESLQQDVLTDK</sequence>
<keyword evidence="6" id="KW-1185">Reference proteome</keyword>
<gene>
    <name evidence="5" type="ORF">HWN40_01760</name>
</gene>
<dbReference type="GO" id="GO:0016757">
    <property type="term" value="F:glycosyltransferase activity"/>
    <property type="evidence" value="ECO:0007669"/>
    <property type="project" value="UniProtKB-KW"/>
</dbReference>
<evidence type="ECO:0000256" key="1">
    <source>
        <dbReference type="ARBA" id="ARBA00006739"/>
    </source>
</evidence>
<dbReference type="OrthoDB" id="11098at2157"/>
<keyword evidence="3 5" id="KW-0808">Transferase</keyword>
<feature type="domain" description="Mannosylglycerate synthase GT" evidence="4">
    <location>
        <begin position="82"/>
        <end position="219"/>
    </location>
</feature>
<keyword evidence="2" id="KW-0328">Glycosyltransferase</keyword>
<dbReference type="KEGG" id="mzi:HWN40_01760"/>
<name>A0A7D5I3N5_9EURY</name>
<accession>A0A7D5I3N5</accession>
<evidence type="ECO:0000259" key="4">
    <source>
        <dbReference type="Pfam" id="PF21969"/>
    </source>
</evidence>
<reference evidence="5 6" key="1">
    <citation type="submission" date="2020-06" db="EMBL/GenBank/DDBJ databases">
        <title>Methanolobus halotolerans sp. nov., isolated from a saline lake Tus in Siberia.</title>
        <authorList>
            <person name="Shen Y."/>
            <person name="Chen S.-C."/>
            <person name="Lai M.-C."/>
            <person name="Huang H.-H."/>
            <person name="Chiu H.-H."/>
            <person name="Tang S.-L."/>
            <person name="Rogozin D.Y."/>
            <person name="Degermendzhy A.G."/>
        </authorList>
    </citation>
    <scope>NUCLEOTIDE SEQUENCE [LARGE SCALE GENOMIC DNA]</scope>
    <source>
        <strain evidence="5 6">DSM 21339</strain>
    </source>
</reference>
<dbReference type="Proteomes" id="UP000509594">
    <property type="component" value="Chromosome"/>
</dbReference>
<evidence type="ECO:0000313" key="5">
    <source>
        <dbReference type="EMBL" id="QLC49081.1"/>
    </source>
</evidence>
<protein>
    <submittedName>
        <fullName evidence="5">Glycosyltransferase</fullName>
    </submittedName>
</protein>